<accession>A0ABQ9JTR3</accession>
<dbReference type="PANTHER" id="PTHR34343">
    <property type="entry name" value="SEROLOGICALLY DEFINED COLON CANCER ANTIGEN 8"/>
    <property type="match status" value="1"/>
</dbReference>
<proteinExistence type="predicted"/>
<sequence>MDFRRRPDYADTAYREAVGRLRILLAESYVPIKRPLRELDSAGEETDNQSLISGGSRNSRIGRTYYQYNPINSRKFNYYPPLRTNYNVFSTETEKPLPDPSKPESSAPPELMSFIERQEDYIEQLEKESRFCRAELSSLLSKVKDVISENENLHEKQKTKLIKSVFDHLETETETETETDIKTVLKSPLSSTKRIIEGPSIVFESRISELEAQLTQARIDLKKGFG</sequence>
<keyword evidence="3" id="KW-1185">Reference proteome</keyword>
<dbReference type="Pfam" id="PF15964">
    <property type="entry name" value="CCCAP"/>
    <property type="match status" value="1"/>
</dbReference>
<dbReference type="PANTHER" id="PTHR34343:SF1">
    <property type="entry name" value="SEROLOGICALLY DEFINED COLON CANCER ANTIGEN 8"/>
    <property type="match status" value="1"/>
</dbReference>
<organism evidence="2 3">
    <name type="scientific">Molorchus minor</name>
    <dbReference type="NCBI Taxonomy" id="1323400"/>
    <lineage>
        <taxon>Eukaryota</taxon>
        <taxon>Metazoa</taxon>
        <taxon>Ecdysozoa</taxon>
        <taxon>Arthropoda</taxon>
        <taxon>Hexapoda</taxon>
        <taxon>Insecta</taxon>
        <taxon>Pterygota</taxon>
        <taxon>Neoptera</taxon>
        <taxon>Endopterygota</taxon>
        <taxon>Coleoptera</taxon>
        <taxon>Polyphaga</taxon>
        <taxon>Cucujiformia</taxon>
        <taxon>Chrysomeloidea</taxon>
        <taxon>Cerambycidae</taxon>
        <taxon>Lamiinae</taxon>
        <taxon>Monochamini</taxon>
        <taxon>Molorchus</taxon>
    </lineage>
</organism>
<name>A0ABQ9JTR3_9CUCU</name>
<comment type="caution">
    <text evidence="2">The sequence shown here is derived from an EMBL/GenBank/DDBJ whole genome shotgun (WGS) entry which is preliminary data.</text>
</comment>
<dbReference type="Proteomes" id="UP001162164">
    <property type="component" value="Unassembled WGS sequence"/>
</dbReference>
<evidence type="ECO:0000313" key="3">
    <source>
        <dbReference type="Proteomes" id="UP001162164"/>
    </source>
</evidence>
<evidence type="ECO:0000256" key="1">
    <source>
        <dbReference type="SAM" id="Coils"/>
    </source>
</evidence>
<protein>
    <submittedName>
        <fullName evidence="2">Uncharacterized protein</fullName>
    </submittedName>
</protein>
<keyword evidence="1" id="KW-0175">Coiled coil</keyword>
<dbReference type="InterPro" id="IPR031887">
    <property type="entry name" value="SDCCAG8"/>
</dbReference>
<evidence type="ECO:0000313" key="2">
    <source>
        <dbReference type="EMBL" id="KAJ8981282.1"/>
    </source>
</evidence>
<dbReference type="EMBL" id="JAPWTJ010000191">
    <property type="protein sequence ID" value="KAJ8981282.1"/>
    <property type="molecule type" value="Genomic_DNA"/>
</dbReference>
<gene>
    <name evidence="2" type="ORF">NQ317_004018</name>
</gene>
<reference evidence="2" key="1">
    <citation type="journal article" date="2023" name="Insect Mol. Biol.">
        <title>Genome sequencing provides insights into the evolution of gene families encoding plant cell wall-degrading enzymes in longhorned beetles.</title>
        <authorList>
            <person name="Shin N.R."/>
            <person name="Okamura Y."/>
            <person name="Kirsch R."/>
            <person name="Pauchet Y."/>
        </authorList>
    </citation>
    <scope>NUCLEOTIDE SEQUENCE</scope>
    <source>
        <strain evidence="2">MMC_N1</strain>
    </source>
</reference>
<feature type="coiled-coil region" evidence="1">
    <location>
        <begin position="115"/>
        <end position="142"/>
    </location>
</feature>